<evidence type="ECO:0000313" key="2">
    <source>
        <dbReference type="EMBL" id="GGD63069.1"/>
    </source>
</evidence>
<proteinExistence type="predicted"/>
<feature type="signal peptide" evidence="1">
    <location>
        <begin position="1"/>
        <end position="21"/>
    </location>
</feature>
<name>A0A917DR52_9BACL</name>
<organism evidence="2 3">
    <name type="scientific">Paenibacillus nasutitermitis</name>
    <dbReference type="NCBI Taxonomy" id="1652958"/>
    <lineage>
        <taxon>Bacteria</taxon>
        <taxon>Bacillati</taxon>
        <taxon>Bacillota</taxon>
        <taxon>Bacilli</taxon>
        <taxon>Bacillales</taxon>
        <taxon>Paenibacillaceae</taxon>
        <taxon>Paenibacillus</taxon>
    </lineage>
</organism>
<evidence type="ECO:0000256" key="1">
    <source>
        <dbReference type="SAM" id="SignalP"/>
    </source>
</evidence>
<keyword evidence="1" id="KW-0732">Signal</keyword>
<reference evidence="2" key="1">
    <citation type="journal article" date="2014" name="Int. J. Syst. Evol. Microbiol.">
        <title>Complete genome sequence of Corynebacterium casei LMG S-19264T (=DSM 44701T), isolated from a smear-ripened cheese.</title>
        <authorList>
            <consortium name="US DOE Joint Genome Institute (JGI-PGF)"/>
            <person name="Walter F."/>
            <person name="Albersmeier A."/>
            <person name="Kalinowski J."/>
            <person name="Ruckert C."/>
        </authorList>
    </citation>
    <scope>NUCLEOTIDE SEQUENCE</scope>
    <source>
        <strain evidence="2">CGMCC 1.15178</strain>
    </source>
</reference>
<reference evidence="2" key="2">
    <citation type="submission" date="2020-09" db="EMBL/GenBank/DDBJ databases">
        <authorList>
            <person name="Sun Q."/>
            <person name="Zhou Y."/>
        </authorList>
    </citation>
    <scope>NUCLEOTIDE SEQUENCE</scope>
    <source>
        <strain evidence="2">CGMCC 1.15178</strain>
    </source>
</reference>
<accession>A0A917DR52</accession>
<dbReference type="RefSeq" id="WP_188991953.1">
    <property type="nucleotide sequence ID" value="NZ_BMHP01000002.1"/>
</dbReference>
<protein>
    <submittedName>
        <fullName evidence="2">Uncharacterized protein</fullName>
    </submittedName>
</protein>
<dbReference type="AlphaFoldDB" id="A0A917DR52"/>
<sequence length="167" mass="19200">MRKIMVFAAVVFLMMTQLSFANDNDYHPVPNNPKTHTAFINKIDEDNGKTYLTVDDIQWFEGDAANQVFLKHNKDSGLDEAPDQYYILNESSELHTYEVSGNAEVIMQIYNRTGNLDELDVTWNEQIDLNKLSEAFADNDTFDLGAYPFHLTIENNKVVKIVQQYIP</sequence>
<dbReference type="EMBL" id="BMHP01000002">
    <property type="protein sequence ID" value="GGD63069.1"/>
    <property type="molecule type" value="Genomic_DNA"/>
</dbReference>
<gene>
    <name evidence="2" type="ORF">GCM10010911_21070</name>
</gene>
<dbReference type="Proteomes" id="UP000612456">
    <property type="component" value="Unassembled WGS sequence"/>
</dbReference>
<evidence type="ECO:0000313" key="3">
    <source>
        <dbReference type="Proteomes" id="UP000612456"/>
    </source>
</evidence>
<feature type="chain" id="PRO_5037231161" evidence="1">
    <location>
        <begin position="22"/>
        <end position="167"/>
    </location>
</feature>
<comment type="caution">
    <text evidence="2">The sequence shown here is derived from an EMBL/GenBank/DDBJ whole genome shotgun (WGS) entry which is preliminary data.</text>
</comment>
<keyword evidence="3" id="KW-1185">Reference proteome</keyword>